<evidence type="ECO:0000313" key="5">
    <source>
        <dbReference type="Proteomes" id="UP000315908"/>
    </source>
</evidence>
<dbReference type="InterPro" id="IPR032508">
    <property type="entry name" value="FecR_C"/>
</dbReference>
<evidence type="ECO:0000259" key="2">
    <source>
        <dbReference type="Pfam" id="PF04773"/>
    </source>
</evidence>
<dbReference type="AlphaFoldDB" id="A0A562MQN3"/>
<keyword evidence="1" id="KW-1133">Transmembrane helix</keyword>
<dbReference type="InterPro" id="IPR012373">
    <property type="entry name" value="Ferrdict_sens_TM"/>
</dbReference>
<evidence type="ECO:0000256" key="1">
    <source>
        <dbReference type="SAM" id="Phobius"/>
    </source>
</evidence>
<reference evidence="4 5" key="1">
    <citation type="journal article" date="2015" name="Stand. Genomic Sci.">
        <title>Genomic Encyclopedia of Bacterial and Archaeal Type Strains, Phase III: the genomes of soil and plant-associated and newly described type strains.</title>
        <authorList>
            <person name="Whitman W.B."/>
            <person name="Woyke T."/>
            <person name="Klenk H.P."/>
            <person name="Zhou Y."/>
            <person name="Lilburn T.G."/>
            <person name="Beck B.J."/>
            <person name="De Vos P."/>
            <person name="Vandamme P."/>
            <person name="Eisen J.A."/>
            <person name="Garrity G."/>
            <person name="Hugenholtz P."/>
            <person name="Kyrpides N.C."/>
        </authorList>
    </citation>
    <scope>NUCLEOTIDE SEQUENCE [LARGE SCALE GENOMIC DNA]</scope>
    <source>
        <strain evidence="4 5">CGMCC 1.6855</strain>
    </source>
</reference>
<evidence type="ECO:0000259" key="3">
    <source>
        <dbReference type="Pfam" id="PF16344"/>
    </source>
</evidence>
<gene>
    <name evidence="4" type="ORF">IQ31_01639</name>
</gene>
<dbReference type="Gene3D" id="3.55.50.30">
    <property type="match status" value="1"/>
</dbReference>
<feature type="transmembrane region" description="Helical" evidence="1">
    <location>
        <begin position="91"/>
        <end position="111"/>
    </location>
</feature>
<dbReference type="InterPro" id="IPR006860">
    <property type="entry name" value="FecR"/>
</dbReference>
<feature type="domain" description="Protein FecR C-terminal" evidence="3">
    <location>
        <begin position="335"/>
        <end position="393"/>
    </location>
</feature>
<dbReference type="Gene3D" id="2.60.120.1440">
    <property type="match status" value="1"/>
</dbReference>
<dbReference type="Pfam" id="PF16344">
    <property type="entry name" value="FecR_C"/>
    <property type="match status" value="1"/>
</dbReference>
<keyword evidence="1" id="KW-0472">Membrane</keyword>
<dbReference type="Pfam" id="PF04773">
    <property type="entry name" value="FecR"/>
    <property type="match status" value="1"/>
</dbReference>
<evidence type="ECO:0000313" key="4">
    <source>
        <dbReference type="EMBL" id="TWI22234.1"/>
    </source>
</evidence>
<dbReference type="EMBL" id="VLKR01000006">
    <property type="protein sequence ID" value="TWI22234.1"/>
    <property type="molecule type" value="Genomic_DNA"/>
</dbReference>
<keyword evidence="1" id="KW-0812">Transmembrane</keyword>
<dbReference type="Proteomes" id="UP000315908">
    <property type="component" value="Unassembled WGS sequence"/>
</dbReference>
<protein>
    <submittedName>
        <fullName evidence="4">FecR family protein</fullName>
    </submittedName>
</protein>
<sequence length="408" mass="45205">METNKSKIDQLLQKYKEGNCSLEEIEWLQHALSATDIGDQDAIDQAIVASLLQPSAAGKMSESRQKIVLGNIKKQIQQGTEERDKPKFSIVWPYWAAAACLLLFIFTMLLWQQQTSPVQADINLVRMQDTTGVVVKPGGNSATLRLANGTLLELDKQASGIVMGESITYENGKSIAAAALDKQGMAADPSKVVLELATPLGGIYQVTLPDGTKVWLNAGSSLKYPMSFAKNERRVSLEGEAFFEVTKDSARPFKVLSKGQEIEVLGTAFNVNAYPDNTAIKTTLVNGKVKLSNDKRYSEAIYLLPGQQSTNTNNGKIQLANVDTAPFTAWKEGLFYFDETPLSDALQQIGRWYNVEVKYKGEVPQTHFYGRIKRSKPLRDVLDVLEEGGLRFELSKSDEKNILYVRPL</sequence>
<dbReference type="FunFam" id="2.60.120.1440:FF:000001">
    <property type="entry name" value="Putative anti-sigma factor"/>
    <property type="match status" value="1"/>
</dbReference>
<dbReference type="OrthoDB" id="752625at2"/>
<accession>A0A562MQN3</accession>
<organism evidence="4 5">
    <name type="scientific">Sphingobacterium siyangense</name>
    <dbReference type="NCBI Taxonomy" id="459529"/>
    <lineage>
        <taxon>Bacteria</taxon>
        <taxon>Pseudomonadati</taxon>
        <taxon>Bacteroidota</taxon>
        <taxon>Sphingobacteriia</taxon>
        <taxon>Sphingobacteriales</taxon>
        <taxon>Sphingobacteriaceae</taxon>
        <taxon>Sphingobacterium</taxon>
    </lineage>
</organism>
<dbReference type="GO" id="GO:0016989">
    <property type="term" value="F:sigma factor antagonist activity"/>
    <property type="evidence" value="ECO:0007669"/>
    <property type="project" value="TreeGrafter"/>
</dbReference>
<proteinExistence type="predicted"/>
<dbReference type="PANTHER" id="PTHR30273">
    <property type="entry name" value="PERIPLASMIC SIGNAL SENSOR AND SIGMA FACTOR ACTIVATOR FECR-RELATED"/>
    <property type="match status" value="1"/>
</dbReference>
<name>A0A562MQN3_9SPHI</name>
<feature type="domain" description="FecR protein" evidence="2">
    <location>
        <begin position="196"/>
        <end position="290"/>
    </location>
</feature>
<dbReference type="RefSeq" id="WP_145327666.1">
    <property type="nucleotide sequence ID" value="NZ_JBPFPW010000004.1"/>
</dbReference>
<comment type="caution">
    <text evidence="4">The sequence shown here is derived from an EMBL/GenBank/DDBJ whole genome shotgun (WGS) entry which is preliminary data.</text>
</comment>
<dbReference type="PANTHER" id="PTHR30273:SF2">
    <property type="entry name" value="PROTEIN FECR"/>
    <property type="match status" value="1"/>
</dbReference>